<name>A0A2N9KAG5_9LACO</name>
<dbReference type="Proteomes" id="UP000239237">
    <property type="component" value="Unassembled WGS sequence"/>
</dbReference>
<gene>
    <name evidence="1" type="ORF">LES8486_01053</name>
    <name evidence="2" type="ORF">LES9216_01200</name>
</gene>
<evidence type="ECO:0000313" key="2">
    <source>
        <dbReference type="EMBL" id="SPE07331.1"/>
    </source>
</evidence>
<dbReference type="GeneID" id="99673606"/>
<dbReference type="EMBL" id="OKQR01000001">
    <property type="protein sequence ID" value="SPD92052.1"/>
    <property type="molecule type" value="Genomic_DNA"/>
</dbReference>
<reference evidence="1 4" key="2">
    <citation type="submission" date="2018-02" db="EMBL/GenBank/DDBJ databases">
        <authorList>
            <person name="Rodrigo-Torres L."/>
            <person name="Arahal R. D."/>
            <person name="Lucena T."/>
        </authorList>
    </citation>
    <scope>NUCLEOTIDE SEQUENCE [LARGE SCALE GENOMIC DNA]</scope>
    <source>
        <strain evidence="1 4">CECT 8486</strain>
    </source>
</reference>
<proteinExistence type="predicted"/>
<dbReference type="AlphaFoldDB" id="A0A2N9KAG5"/>
<accession>A0A2N9KAG5</accession>
<organism evidence="2 3">
    <name type="scientific">Leuconostoc suionicum</name>
    <dbReference type="NCBI Taxonomy" id="1511761"/>
    <lineage>
        <taxon>Bacteria</taxon>
        <taxon>Bacillati</taxon>
        <taxon>Bacillota</taxon>
        <taxon>Bacilli</taxon>
        <taxon>Lactobacillales</taxon>
        <taxon>Lactobacillaceae</taxon>
        <taxon>Leuconostoc</taxon>
    </lineage>
</organism>
<keyword evidence="4" id="KW-1185">Reference proteome</keyword>
<reference evidence="2 3" key="1">
    <citation type="submission" date="2018-02" db="EMBL/GenBank/DDBJ databases">
        <authorList>
            <person name="Cohen D.B."/>
            <person name="Kent A.D."/>
        </authorList>
    </citation>
    <scope>NUCLEOTIDE SEQUENCE [LARGE SCALE GENOMIC DNA]</scope>
    <source>
        <strain evidence="2 3">CECT 9216</strain>
    </source>
</reference>
<sequence length="168" mass="19077">MKINLVLAPEQPVSELLTLQSAQPQNVFYLGKISQLAGTNLLIIDAQNVVAKFARPIGFESRAVIGQFKGNVVHQIAFQAKDNNDELIAKLLTGNAIMAQNDNGKSEYMIWSFWPTHDELARFLASEIYQQMHDLMKNPYTTTYQHVTDASQLSLTTKMRDFDKEWWG</sequence>
<evidence type="ECO:0000313" key="1">
    <source>
        <dbReference type="EMBL" id="SPD92052.1"/>
    </source>
</evidence>
<dbReference type="KEGG" id="lsu:A6B45_02315"/>
<dbReference type="EMBL" id="OKQU01000001">
    <property type="protein sequence ID" value="SPE07331.1"/>
    <property type="molecule type" value="Genomic_DNA"/>
</dbReference>
<dbReference type="Proteomes" id="UP000237923">
    <property type="component" value="Unassembled WGS sequence"/>
</dbReference>
<evidence type="ECO:0000313" key="3">
    <source>
        <dbReference type="Proteomes" id="UP000237923"/>
    </source>
</evidence>
<evidence type="ECO:0000313" key="4">
    <source>
        <dbReference type="Proteomes" id="UP000239237"/>
    </source>
</evidence>
<protein>
    <submittedName>
        <fullName evidence="2">Uncharacterized protein</fullName>
    </submittedName>
</protein>
<dbReference type="RefSeq" id="WP_072613171.1">
    <property type="nucleotide sequence ID" value="NZ_AP017935.1"/>
</dbReference>